<evidence type="ECO:0000313" key="2">
    <source>
        <dbReference type="Proteomes" id="UP000186102"/>
    </source>
</evidence>
<keyword evidence="2" id="KW-1185">Reference proteome</keyword>
<dbReference type="EMBL" id="MLBF01000068">
    <property type="protein sequence ID" value="OLN26853.1"/>
    <property type="molecule type" value="Genomic_DNA"/>
</dbReference>
<gene>
    <name evidence="1" type="ORF">DSOL_4806</name>
</gene>
<dbReference type="Proteomes" id="UP000186102">
    <property type="component" value="Unassembled WGS sequence"/>
</dbReference>
<evidence type="ECO:0000313" key="1">
    <source>
        <dbReference type="EMBL" id="OLN26853.1"/>
    </source>
</evidence>
<dbReference type="RefSeq" id="WP_139314580.1">
    <property type="nucleotide sequence ID" value="NZ_MLBF01000068.1"/>
</dbReference>
<accession>A0A1Q8QHM8</accession>
<organism evidence="1 2">
    <name type="scientific">Desulfosporosinus metallidurans</name>
    <dbReference type="NCBI Taxonomy" id="1888891"/>
    <lineage>
        <taxon>Bacteria</taxon>
        <taxon>Bacillati</taxon>
        <taxon>Bacillota</taxon>
        <taxon>Clostridia</taxon>
        <taxon>Eubacteriales</taxon>
        <taxon>Desulfitobacteriaceae</taxon>
        <taxon>Desulfosporosinus</taxon>
    </lineage>
</organism>
<name>A0A1Q8QHM8_9FIRM</name>
<reference evidence="1 2" key="1">
    <citation type="submission" date="2016-09" db="EMBL/GenBank/DDBJ databases">
        <title>Complete genome of Desulfosporosinus sp. OL.</title>
        <authorList>
            <person name="Mardanov A."/>
            <person name="Beletsky A."/>
            <person name="Panova A."/>
            <person name="Karnachuk O."/>
            <person name="Ravin N."/>
        </authorList>
    </citation>
    <scope>NUCLEOTIDE SEQUENCE [LARGE SCALE GENOMIC DNA]</scope>
    <source>
        <strain evidence="1 2">OL</strain>
    </source>
</reference>
<protein>
    <submittedName>
        <fullName evidence="1">Uncharacterized protein</fullName>
    </submittedName>
</protein>
<comment type="caution">
    <text evidence="1">The sequence shown here is derived from an EMBL/GenBank/DDBJ whole genome shotgun (WGS) entry which is preliminary data.</text>
</comment>
<sequence length="100" mass="11697">MRLENLRSKLATQASSAHTHPSFFLNTVTRFHWLGFTRYYGTIRHLAAYRFGFSLRVIPPLPCPRLRQENYGISLGHQHTLFHPSILTLLIRYLFGIDKL</sequence>
<proteinExistence type="predicted"/>
<dbReference type="AlphaFoldDB" id="A0A1Q8QHM8"/>